<evidence type="ECO:0000313" key="2">
    <source>
        <dbReference type="Proteomes" id="UP000199496"/>
    </source>
</evidence>
<dbReference type="STRING" id="867345.SAMN05421693_11824"/>
<dbReference type="Proteomes" id="UP000199496">
    <property type="component" value="Unassembled WGS sequence"/>
</dbReference>
<dbReference type="AlphaFoldDB" id="A0A1H9DL86"/>
<gene>
    <name evidence="1" type="ORF">SAMN05421693_11824</name>
</gene>
<organism evidence="1 2">
    <name type="scientific">Ectothiorhodospira magna</name>
    <dbReference type="NCBI Taxonomy" id="867345"/>
    <lineage>
        <taxon>Bacteria</taxon>
        <taxon>Pseudomonadati</taxon>
        <taxon>Pseudomonadota</taxon>
        <taxon>Gammaproteobacteria</taxon>
        <taxon>Chromatiales</taxon>
        <taxon>Ectothiorhodospiraceae</taxon>
        <taxon>Ectothiorhodospira</taxon>
    </lineage>
</organism>
<name>A0A1H9DL86_9GAMM</name>
<proteinExistence type="predicted"/>
<evidence type="ECO:0000313" key="1">
    <source>
        <dbReference type="EMBL" id="SEQ14171.1"/>
    </source>
</evidence>
<keyword evidence="2" id="KW-1185">Reference proteome</keyword>
<dbReference type="EMBL" id="FOFO01000018">
    <property type="protein sequence ID" value="SEQ14171.1"/>
    <property type="molecule type" value="Genomic_DNA"/>
</dbReference>
<sequence>MPRWKGIRTAPQLLVLMPPIADTNLQYPWTGSGGAQSELRVNTPSRATILGFAGRCSGPQRLSIRSLRTLPPIPLCESSPNIEVNVIFVLESLVPNNQSNYSSAWPWSVSPMRYGCRQGPTVTRDALRQKKCSTNIGRSRPLFSHAQGCGLALEINAISGNAIPSASVAPQDYRASSFLFSINNRFPIVLLA</sequence>
<accession>A0A1H9DL86</accession>
<protein>
    <submittedName>
        <fullName evidence="1">Uncharacterized protein</fullName>
    </submittedName>
</protein>
<reference evidence="1 2" key="1">
    <citation type="submission" date="2016-10" db="EMBL/GenBank/DDBJ databases">
        <authorList>
            <person name="de Groot N.N."/>
        </authorList>
    </citation>
    <scope>NUCLEOTIDE SEQUENCE [LARGE SCALE GENOMIC DNA]</scope>
    <source>
        <strain evidence="1 2">B7-7</strain>
    </source>
</reference>